<evidence type="ECO:0000313" key="2">
    <source>
        <dbReference type="EMBL" id="SIN66166.1"/>
    </source>
</evidence>
<proteinExistence type="predicted"/>
<keyword evidence="1" id="KW-1133">Transmembrane helix</keyword>
<evidence type="ECO:0000313" key="3">
    <source>
        <dbReference type="Proteomes" id="UP000185003"/>
    </source>
</evidence>
<dbReference type="OrthoDB" id="772592at2"/>
<feature type="transmembrane region" description="Helical" evidence="1">
    <location>
        <begin position="7"/>
        <end position="26"/>
    </location>
</feature>
<dbReference type="RefSeq" id="WP_074237428.1">
    <property type="nucleotide sequence ID" value="NZ_FSRA01000001.1"/>
</dbReference>
<feature type="transmembrane region" description="Helical" evidence="1">
    <location>
        <begin position="84"/>
        <end position="105"/>
    </location>
</feature>
<keyword evidence="1" id="KW-0812">Transmembrane</keyword>
<dbReference type="Proteomes" id="UP000185003">
    <property type="component" value="Unassembled WGS sequence"/>
</dbReference>
<keyword evidence="1" id="KW-0472">Membrane</keyword>
<dbReference type="STRING" id="536979.SAMN04488055_0322"/>
<dbReference type="AlphaFoldDB" id="A0A1N6D644"/>
<keyword evidence="3" id="KW-1185">Reference proteome</keyword>
<feature type="transmembrane region" description="Helical" evidence="1">
    <location>
        <begin position="57"/>
        <end position="77"/>
    </location>
</feature>
<organism evidence="2 3">
    <name type="scientific">Chitinophaga niabensis</name>
    <dbReference type="NCBI Taxonomy" id="536979"/>
    <lineage>
        <taxon>Bacteria</taxon>
        <taxon>Pseudomonadati</taxon>
        <taxon>Bacteroidota</taxon>
        <taxon>Chitinophagia</taxon>
        <taxon>Chitinophagales</taxon>
        <taxon>Chitinophagaceae</taxon>
        <taxon>Chitinophaga</taxon>
    </lineage>
</organism>
<gene>
    <name evidence="2" type="ORF">SAMN04488055_0322</name>
</gene>
<evidence type="ECO:0000256" key="1">
    <source>
        <dbReference type="SAM" id="Phobius"/>
    </source>
</evidence>
<reference evidence="2 3" key="1">
    <citation type="submission" date="2016-11" db="EMBL/GenBank/DDBJ databases">
        <authorList>
            <person name="Jaros S."/>
            <person name="Januszkiewicz K."/>
            <person name="Wedrychowicz H."/>
        </authorList>
    </citation>
    <scope>NUCLEOTIDE SEQUENCE [LARGE SCALE GENOMIC DNA]</scope>
    <source>
        <strain evidence="2 3">DSM 24787</strain>
    </source>
</reference>
<protein>
    <submittedName>
        <fullName evidence="2">Uncharacterized membrane protein</fullName>
    </submittedName>
</protein>
<name>A0A1N6D644_9BACT</name>
<dbReference type="EMBL" id="FSRA01000001">
    <property type="protein sequence ID" value="SIN66166.1"/>
    <property type="molecule type" value="Genomic_DNA"/>
</dbReference>
<sequence length="164" mass="18096">MYTLDRIILVAATTTTAMLVGLFYGWSVSVVPGLARLNNTEYLSAFQAMNRAILNPLFFLSFMGSVILLPLAAYLNYSQPTSLCFWLIVAGAVLYIFGTFGITMAKNVPLNEMLDKFNIATASEEAKAAKRALFEQPWNSLHHTRTVIGFIATVCMIVACLVKK</sequence>
<accession>A0A1N6D644</accession>
<dbReference type="InterPro" id="IPR013901">
    <property type="entry name" value="Anthrone_oxy"/>
</dbReference>
<feature type="transmembrane region" description="Helical" evidence="1">
    <location>
        <begin position="143"/>
        <end position="162"/>
    </location>
</feature>
<dbReference type="Pfam" id="PF08592">
    <property type="entry name" value="Anthrone_oxy"/>
    <property type="match status" value="1"/>
</dbReference>